<feature type="transmembrane region" description="Helical" evidence="1">
    <location>
        <begin position="44"/>
        <end position="63"/>
    </location>
</feature>
<keyword evidence="1" id="KW-1133">Transmembrane helix</keyword>
<reference evidence="2" key="1">
    <citation type="journal article" date="2008" name="Nature">
        <title>The amphioxus genome and the evolution of the chordate karyotype.</title>
        <authorList>
            <consortium name="US DOE Joint Genome Institute (JGI-PGF)"/>
            <person name="Putnam N.H."/>
            <person name="Butts T."/>
            <person name="Ferrier D.E.K."/>
            <person name="Furlong R.F."/>
            <person name="Hellsten U."/>
            <person name="Kawashima T."/>
            <person name="Robinson-Rechavi M."/>
            <person name="Shoguchi E."/>
            <person name="Terry A."/>
            <person name="Yu J.-K."/>
            <person name="Benito-Gutierrez E.L."/>
            <person name="Dubchak I."/>
            <person name="Garcia-Fernandez J."/>
            <person name="Gibson-Brown J.J."/>
            <person name="Grigoriev I.V."/>
            <person name="Horton A.C."/>
            <person name="de Jong P.J."/>
            <person name="Jurka J."/>
            <person name="Kapitonov V.V."/>
            <person name="Kohara Y."/>
            <person name="Kuroki Y."/>
            <person name="Lindquist E."/>
            <person name="Lucas S."/>
            <person name="Osoegawa K."/>
            <person name="Pennacchio L.A."/>
            <person name="Salamov A.A."/>
            <person name="Satou Y."/>
            <person name="Sauka-Spengler T."/>
            <person name="Schmutz J."/>
            <person name="Shin-I T."/>
            <person name="Toyoda A."/>
            <person name="Bronner-Fraser M."/>
            <person name="Fujiyama A."/>
            <person name="Holland L.Z."/>
            <person name="Holland P.W.H."/>
            <person name="Satoh N."/>
            <person name="Rokhsar D.S."/>
        </authorList>
    </citation>
    <scope>NUCLEOTIDE SEQUENCE [LARGE SCALE GENOMIC DNA]</scope>
    <source>
        <strain evidence="2">S238N-H82</strain>
        <tissue evidence="2">Testes</tissue>
    </source>
</reference>
<accession>C3ZCH2</accession>
<evidence type="ECO:0000256" key="1">
    <source>
        <dbReference type="SAM" id="Phobius"/>
    </source>
</evidence>
<dbReference type="AlphaFoldDB" id="C3ZCH2"/>
<name>C3ZCH2_BRAFL</name>
<gene>
    <name evidence="2" type="ORF">BRAFLDRAFT_108078</name>
</gene>
<keyword evidence="1" id="KW-0472">Membrane</keyword>
<feature type="transmembrane region" description="Helical" evidence="1">
    <location>
        <begin position="75"/>
        <end position="94"/>
    </location>
</feature>
<dbReference type="EMBL" id="GG666608">
    <property type="protein sequence ID" value="EEN49676.1"/>
    <property type="molecule type" value="Genomic_DNA"/>
</dbReference>
<protein>
    <submittedName>
        <fullName evidence="2">Uncharacterized protein</fullName>
    </submittedName>
</protein>
<dbReference type="InParanoid" id="C3ZCH2"/>
<evidence type="ECO:0000313" key="2">
    <source>
        <dbReference type="EMBL" id="EEN49676.1"/>
    </source>
</evidence>
<keyword evidence="1" id="KW-0812">Transmembrane</keyword>
<sequence>MFVRTLFYHFQFMPCAPEESLLFVGGGRSIELPKVVGRSVGWAWLRYLAWVSFLIVTILAVLFRVTTDLTVTWPWALVALSPVILVLAIFVTFYKPKASEKSKQQYLNVIGQHRACAATAPSGSA</sequence>
<organism>
    <name type="scientific">Branchiostoma floridae</name>
    <name type="common">Florida lancelet</name>
    <name type="synonym">Amphioxus</name>
    <dbReference type="NCBI Taxonomy" id="7739"/>
    <lineage>
        <taxon>Eukaryota</taxon>
        <taxon>Metazoa</taxon>
        <taxon>Chordata</taxon>
        <taxon>Cephalochordata</taxon>
        <taxon>Leptocardii</taxon>
        <taxon>Amphioxiformes</taxon>
        <taxon>Branchiostomatidae</taxon>
        <taxon>Branchiostoma</taxon>
    </lineage>
</organism>
<proteinExistence type="predicted"/>